<dbReference type="InterPro" id="IPR036527">
    <property type="entry name" value="SCP2_sterol-bd_dom_sf"/>
</dbReference>
<feature type="domain" description="Enhanced intracellular survival protein" evidence="1">
    <location>
        <begin position="295"/>
        <end position="394"/>
    </location>
</feature>
<dbReference type="Pfam" id="PF13527">
    <property type="entry name" value="Acetyltransf_9"/>
    <property type="match status" value="1"/>
</dbReference>
<comment type="caution">
    <text evidence="3">The sequence shown here is derived from an EMBL/GenBank/DDBJ whole genome shotgun (WGS) entry which is preliminary data.</text>
</comment>
<dbReference type="PANTHER" id="PTHR37817">
    <property type="entry name" value="N-ACETYLTRANSFERASE EIS"/>
    <property type="match status" value="1"/>
</dbReference>
<dbReference type="Gene3D" id="3.30.1050.10">
    <property type="entry name" value="SCP2 sterol-binding domain"/>
    <property type="match status" value="1"/>
</dbReference>
<dbReference type="SUPFAM" id="SSF55718">
    <property type="entry name" value="SCP-like"/>
    <property type="match status" value="1"/>
</dbReference>
<dbReference type="InterPro" id="IPR051554">
    <property type="entry name" value="Acetyltransferase_Eis"/>
</dbReference>
<dbReference type="Gene3D" id="3.40.630.30">
    <property type="match status" value="2"/>
</dbReference>
<dbReference type="Pfam" id="PF13530">
    <property type="entry name" value="SCP2_2"/>
    <property type="match status" value="1"/>
</dbReference>
<evidence type="ECO:0000313" key="4">
    <source>
        <dbReference type="Proteomes" id="UP001238163"/>
    </source>
</evidence>
<dbReference type="GO" id="GO:0034069">
    <property type="term" value="F:aminoglycoside N-acetyltransferase activity"/>
    <property type="evidence" value="ECO:0007669"/>
    <property type="project" value="TreeGrafter"/>
</dbReference>
<dbReference type="Proteomes" id="UP001238163">
    <property type="component" value="Unassembled WGS sequence"/>
</dbReference>
<dbReference type="InterPro" id="IPR041380">
    <property type="entry name" value="Acetyltransf_17"/>
</dbReference>
<dbReference type="EMBL" id="JAUSVL010000001">
    <property type="protein sequence ID" value="MDQ0289273.1"/>
    <property type="molecule type" value="Genomic_DNA"/>
</dbReference>
<dbReference type="InterPro" id="IPR016181">
    <property type="entry name" value="Acyl_CoA_acyltransferase"/>
</dbReference>
<evidence type="ECO:0000313" key="3">
    <source>
        <dbReference type="EMBL" id="MDQ0289273.1"/>
    </source>
</evidence>
<dbReference type="SUPFAM" id="SSF55729">
    <property type="entry name" value="Acyl-CoA N-acyltransferases (Nat)"/>
    <property type="match status" value="1"/>
</dbReference>
<reference evidence="3" key="1">
    <citation type="submission" date="2023-07" db="EMBL/GenBank/DDBJ databases">
        <title>Genomic Encyclopedia of Type Strains, Phase IV (KMG-IV): sequencing the most valuable type-strain genomes for metagenomic binning, comparative biology and taxonomic classification.</title>
        <authorList>
            <person name="Goeker M."/>
        </authorList>
    </citation>
    <scope>NUCLEOTIDE SEQUENCE</scope>
    <source>
        <strain evidence="3">DSM 24202</strain>
    </source>
</reference>
<evidence type="ECO:0000259" key="2">
    <source>
        <dbReference type="Pfam" id="PF17668"/>
    </source>
</evidence>
<keyword evidence="4" id="KW-1185">Reference proteome</keyword>
<dbReference type="Pfam" id="PF17668">
    <property type="entry name" value="Acetyltransf_17"/>
    <property type="match status" value="1"/>
</dbReference>
<evidence type="ECO:0000259" key="1">
    <source>
        <dbReference type="Pfam" id="PF13530"/>
    </source>
</evidence>
<dbReference type="AlphaFoldDB" id="A0AAE4ANU8"/>
<proteinExistence type="predicted"/>
<name>A0AAE4ANU8_9BACT</name>
<dbReference type="GO" id="GO:0030649">
    <property type="term" value="P:aminoglycoside antibiotic catabolic process"/>
    <property type="evidence" value="ECO:0007669"/>
    <property type="project" value="TreeGrafter"/>
</dbReference>
<organism evidence="3 4">
    <name type="scientific">Oligosphaera ethanolica</name>
    <dbReference type="NCBI Taxonomy" id="760260"/>
    <lineage>
        <taxon>Bacteria</taxon>
        <taxon>Pseudomonadati</taxon>
        <taxon>Lentisphaerota</taxon>
        <taxon>Oligosphaeria</taxon>
        <taxon>Oligosphaerales</taxon>
        <taxon>Oligosphaeraceae</taxon>
        <taxon>Oligosphaera</taxon>
    </lineage>
</organism>
<dbReference type="InterPro" id="IPR025559">
    <property type="entry name" value="Eis_dom"/>
</dbReference>
<dbReference type="PANTHER" id="PTHR37817:SF1">
    <property type="entry name" value="N-ACETYLTRANSFERASE EIS"/>
    <property type="match status" value="1"/>
</dbReference>
<feature type="domain" description="Eis-like acetyltransferase" evidence="2">
    <location>
        <begin position="181"/>
        <end position="281"/>
    </location>
</feature>
<gene>
    <name evidence="3" type="ORF">J3R75_001380</name>
</gene>
<dbReference type="RefSeq" id="WP_307260671.1">
    <property type="nucleotide sequence ID" value="NZ_JAUSVL010000001.1"/>
</dbReference>
<accession>A0AAE4ANU8</accession>
<protein>
    <submittedName>
        <fullName evidence="3">Acetyltransferase</fullName>
    </submittedName>
</protein>
<sequence>MIVRELQSDADLLAAQKIGVLAFNTSCDMEETAKNIAANAKPQGIYGAFDESGRLCAKLKHCPYNMIFDGHRVKMSGVAGVASLVEARGKGAVRAIFRHLLLQQRQDGWLFSTLYPFANSYYRQFGYDVCNFNEVYTLPTKALAAYAKSSRCEATLGLPDDDRTPYELIFAEFTRGRNLSVCRTDDMWSRRLSPDPFKDKVYRYLLRDAQQCPVAYVIFTPGSVDGSRSIKVTDYAFVDAGAGRDLLGFLATLSAQYPKLEISLPTDIDLAVALPEAYDCQKSCRACGQGRVLDVQAVLELMRYPAENGSFSIAVDDVFLPEVSGTFRVAFQADGSRAVEPYATATVDMRCSQECFTQLCLGFCDLAGAALRTDLAVNAKHDLLQRVFARKPRFFTERF</sequence>